<protein>
    <recommendedName>
        <fullName evidence="6">Mutator family transposase</fullName>
    </recommendedName>
</protein>
<name>A0A174MST5_9ACTN</name>
<evidence type="ECO:0000313" key="8">
    <source>
        <dbReference type="Proteomes" id="UP000095454"/>
    </source>
</evidence>
<dbReference type="AlphaFoldDB" id="A0A174MST5"/>
<evidence type="ECO:0000256" key="5">
    <source>
        <dbReference type="ARBA" id="ARBA00023172"/>
    </source>
</evidence>
<organism evidence="7 8">
    <name type="scientific">Collinsella aerofaciens</name>
    <dbReference type="NCBI Taxonomy" id="74426"/>
    <lineage>
        <taxon>Bacteria</taxon>
        <taxon>Bacillati</taxon>
        <taxon>Actinomycetota</taxon>
        <taxon>Coriobacteriia</taxon>
        <taxon>Coriobacteriales</taxon>
        <taxon>Coriobacteriaceae</taxon>
        <taxon>Collinsella</taxon>
    </lineage>
</organism>
<dbReference type="GO" id="GO:0003677">
    <property type="term" value="F:DNA binding"/>
    <property type="evidence" value="ECO:0007669"/>
    <property type="project" value="UniProtKB-UniRule"/>
</dbReference>
<evidence type="ECO:0000256" key="1">
    <source>
        <dbReference type="ARBA" id="ARBA00002190"/>
    </source>
</evidence>
<dbReference type="RefSeq" id="WP_055252602.1">
    <property type="nucleotide sequence ID" value="NZ_CABIXX010000050.1"/>
</dbReference>
<dbReference type="PANTHER" id="PTHR33217">
    <property type="entry name" value="TRANSPOSASE FOR INSERTION SEQUENCE ELEMENT IS1081"/>
    <property type="match status" value="1"/>
</dbReference>
<sequence length="426" mass="47329">MEILSDPTPDMLAMPRFDDGAIDMQELLRRLAEQVVNAVMDAEADQLCGGGSNSRNGYRERSLATCVGTLTLRIPKLRTGSFFPDDVIERYQRADRALVAAVAEMYATGTSTRKVQRVAEKMGVSRLSKDQVSAIASSLDADIEELCARPLDGSPVPYVWLDATYVKCRREGRVASTAVVTAIGCDAGGWRRVLGVDVVDTESYDSWLAFLRTIRSRGAAGVRLVVSDAHPGLVRALGEVFQGAAWQRCAVHLMRDCMREAGSWQLRRRVGRIVSQVFRGRDAATVTAMYHVACDMLEGCCPRAAAILEGAEPDALAYLDFPPSHWKRLRTNNVQERTNREIKRRSRVVQVFPSTGSLVRLAGAVMCEQDETWQESRYFSEERMNELYDEGRTRGIDGPVDWARLEAEARKMIESGLELADRVEAA</sequence>
<comment type="function">
    <text evidence="1 6">Required for the transposition of the insertion element.</text>
</comment>
<dbReference type="Proteomes" id="UP000095454">
    <property type="component" value="Unassembled WGS sequence"/>
</dbReference>
<dbReference type="InterPro" id="IPR001207">
    <property type="entry name" value="Transposase_mutator"/>
</dbReference>
<dbReference type="GO" id="GO:0004803">
    <property type="term" value="F:transposase activity"/>
    <property type="evidence" value="ECO:0007669"/>
    <property type="project" value="UniProtKB-UniRule"/>
</dbReference>
<dbReference type="EMBL" id="CZAQ01000050">
    <property type="protein sequence ID" value="CUP38426.1"/>
    <property type="molecule type" value="Genomic_DNA"/>
</dbReference>
<dbReference type="PANTHER" id="PTHR33217:SF7">
    <property type="entry name" value="TRANSPOSASE FOR INSERTION SEQUENCE ELEMENT IS1081"/>
    <property type="match status" value="1"/>
</dbReference>
<dbReference type="GO" id="GO:0006313">
    <property type="term" value="P:DNA transposition"/>
    <property type="evidence" value="ECO:0007669"/>
    <property type="project" value="UniProtKB-UniRule"/>
</dbReference>
<accession>A0A174MST5</accession>
<evidence type="ECO:0000256" key="2">
    <source>
        <dbReference type="ARBA" id="ARBA00010961"/>
    </source>
</evidence>
<evidence type="ECO:0000256" key="4">
    <source>
        <dbReference type="ARBA" id="ARBA00023125"/>
    </source>
</evidence>
<proteinExistence type="inferred from homology"/>
<evidence type="ECO:0000256" key="6">
    <source>
        <dbReference type="RuleBase" id="RU365089"/>
    </source>
</evidence>
<dbReference type="NCBIfam" id="NF033543">
    <property type="entry name" value="transpos_IS256"/>
    <property type="match status" value="1"/>
</dbReference>
<keyword evidence="3 6" id="KW-0815">Transposition</keyword>
<reference evidence="7 8" key="1">
    <citation type="submission" date="2015-09" db="EMBL/GenBank/DDBJ databases">
        <authorList>
            <consortium name="Pathogen Informatics"/>
        </authorList>
    </citation>
    <scope>NUCLEOTIDE SEQUENCE [LARGE SCALE GENOMIC DNA]</scope>
    <source>
        <strain evidence="7 8">2789STDY5834902</strain>
    </source>
</reference>
<evidence type="ECO:0000256" key="3">
    <source>
        <dbReference type="ARBA" id="ARBA00022578"/>
    </source>
</evidence>
<comment type="similarity">
    <text evidence="2 6">Belongs to the transposase mutator family.</text>
</comment>
<gene>
    <name evidence="7" type="ORF">ERS852514_01855</name>
</gene>
<keyword evidence="6" id="KW-0814">Transposable element</keyword>
<dbReference type="Pfam" id="PF00872">
    <property type="entry name" value="Transposase_mut"/>
    <property type="match status" value="1"/>
</dbReference>
<evidence type="ECO:0000313" key="7">
    <source>
        <dbReference type="EMBL" id="CUP38426.1"/>
    </source>
</evidence>
<keyword evidence="4 6" id="KW-0238">DNA-binding</keyword>
<keyword evidence="5 6" id="KW-0233">DNA recombination</keyword>